<evidence type="ECO:0000313" key="3">
    <source>
        <dbReference type="Proteomes" id="UP000029921"/>
    </source>
</evidence>
<organism evidence="2 3">
    <name type="scientific">Helicobacter magdeburgensis</name>
    <dbReference type="NCBI Taxonomy" id="471858"/>
    <lineage>
        <taxon>Bacteria</taxon>
        <taxon>Pseudomonadati</taxon>
        <taxon>Campylobacterota</taxon>
        <taxon>Epsilonproteobacteria</taxon>
        <taxon>Campylobacterales</taxon>
        <taxon>Helicobacteraceae</taxon>
        <taxon>Helicobacter</taxon>
    </lineage>
</organism>
<comment type="caution">
    <text evidence="2">The sequence shown here is derived from an EMBL/GenBank/DDBJ whole genome shotgun (WGS) entry which is preliminary data.</text>
</comment>
<dbReference type="Proteomes" id="UP000029921">
    <property type="component" value="Unassembled WGS sequence"/>
</dbReference>
<gene>
    <name evidence="2" type="ORF">LS74_010645</name>
</gene>
<dbReference type="EMBL" id="JRPE02000034">
    <property type="protein sequence ID" value="TLD91036.1"/>
    <property type="molecule type" value="Genomic_DNA"/>
</dbReference>
<reference evidence="2 3" key="1">
    <citation type="journal article" date="2014" name="Genome Announc.">
        <title>Draft genome sequences of eight enterohepatic helicobacter species isolated from both laboratory and wild rodents.</title>
        <authorList>
            <person name="Sheh A."/>
            <person name="Shen Z."/>
            <person name="Fox J.G."/>
        </authorList>
    </citation>
    <scope>NUCLEOTIDE SEQUENCE [LARGE SCALE GENOMIC DNA]</scope>
    <source>
        <strain evidence="2 3">MIT 96-1001</strain>
    </source>
</reference>
<evidence type="ECO:0000313" key="2">
    <source>
        <dbReference type="EMBL" id="TLD91036.1"/>
    </source>
</evidence>
<dbReference type="AlphaFoldDB" id="A0A4U8SVZ6"/>
<keyword evidence="3" id="KW-1185">Reference proteome</keyword>
<feature type="domain" description="DUF3825" evidence="1">
    <location>
        <begin position="417"/>
        <end position="660"/>
    </location>
</feature>
<protein>
    <submittedName>
        <fullName evidence="2">DUF3825 domain-containing protein</fullName>
    </submittedName>
</protein>
<dbReference type="RefSeq" id="WP_034589396.1">
    <property type="nucleotide sequence ID" value="NZ_JRPE02000034.1"/>
</dbReference>
<sequence>MSQDSSKGNGIKVVKQQLIPNNNKQSLLQLFWSFYIKQKSPIKLSQMLDKYSRKDIEACLKDIKLLKYNIKTTELEPNLDYLNKIFTNVLAKHPNINPFEIPATFIRETHYGQKCDESLKSFFSFKCQQKIFLESLGDIFIRRKDDLYMFKPLYDERNYLLALFWETFDKNIGYTSFTTMTKHKKFAITTSDLQNKFRKHHFSFIATKNGLELHLLIENIKNQIVSCTKEKEVQDIPHEKIKQIRIDGLSFEEYYGANAKDILAAIRVMQIKIDQKSAAKEMQSKQKVLNTSTAVENCQGWSLEDIVRLNLSIKNFIINNIDNKSIVDRTGYVSLEILHKNCLSNEESIKGIQDVDRLIEVIRDTPSIKKEGYRYGYKTDDDGNKQIRFSNLLFLLDNKKKKEPFVWLLESMKEIKLKEKILEENWDKEDSPDGILSKYIREYFDCATYGGYLHYDGDSVATSKTIIFNTGLILRDNYQDMFFIFRRKTVNSTFFIQVSDDLDLPDGFMAKDIRPIKFFSELNDVILETSLVELSKTHYEHILKGRSERFPKEIQELYEGRYIDFRNRLKEEIGLSLTKCRRDYRFALPQIYFGDVGFLLPIYFEEQRDKSKPAVLLGITKVKTRGERKGQKYYYKIRTCLTPEMAYANARIIAKPDNNWLK</sequence>
<accession>A0A4U8SVZ6</accession>
<name>A0A4U8SVZ6_9HELI</name>
<evidence type="ECO:0000259" key="1">
    <source>
        <dbReference type="Pfam" id="PF12873"/>
    </source>
</evidence>
<dbReference type="InterPro" id="IPR024437">
    <property type="entry name" value="DUF3825"/>
</dbReference>
<proteinExistence type="predicted"/>
<dbReference type="Pfam" id="PF12873">
    <property type="entry name" value="DUF3825"/>
    <property type="match status" value="1"/>
</dbReference>